<dbReference type="GO" id="GO:0005525">
    <property type="term" value="F:GTP binding"/>
    <property type="evidence" value="ECO:0007669"/>
    <property type="project" value="InterPro"/>
</dbReference>
<dbReference type="CDD" id="cd00882">
    <property type="entry name" value="Ras_like_GTPase"/>
    <property type="match status" value="1"/>
</dbReference>
<dbReference type="OrthoDB" id="8954335at2759"/>
<dbReference type="InterPro" id="IPR006073">
    <property type="entry name" value="GTP-bd"/>
</dbReference>
<proteinExistence type="predicted"/>
<organism evidence="2 3">
    <name type="scientific">Coprinopsis marcescibilis</name>
    <name type="common">Agaric fungus</name>
    <name type="synonym">Psathyrella marcescibilis</name>
    <dbReference type="NCBI Taxonomy" id="230819"/>
    <lineage>
        <taxon>Eukaryota</taxon>
        <taxon>Fungi</taxon>
        <taxon>Dikarya</taxon>
        <taxon>Basidiomycota</taxon>
        <taxon>Agaricomycotina</taxon>
        <taxon>Agaricomycetes</taxon>
        <taxon>Agaricomycetidae</taxon>
        <taxon>Agaricales</taxon>
        <taxon>Agaricineae</taxon>
        <taxon>Psathyrellaceae</taxon>
        <taxon>Coprinopsis</taxon>
    </lineage>
</organism>
<protein>
    <recommendedName>
        <fullName evidence="1">G domain-containing protein</fullName>
    </recommendedName>
</protein>
<gene>
    <name evidence="2" type="ORF">FA15DRAFT_665420</name>
</gene>
<evidence type="ECO:0000313" key="3">
    <source>
        <dbReference type="Proteomes" id="UP000307440"/>
    </source>
</evidence>
<accession>A0A5C3L6R4</accession>
<evidence type="ECO:0000259" key="1">
    <source>
        <dbReference type="Pfam" id="PF01926"/>
    </source>
</evidence>
<reference evidence="2 3" key="1">
    <citation type="journal article" date="2019" name="Nat. Ecol. Evol.">
        <title>Megaphylogeny resolves global patterns of mushroom evolution.</title>
        <authorList>
            <person name="Varga T."/>
            <person name="Krizsan K."/>
            <person name="Foldi C."/>
            <person name="Dima B."/>
            <person name="Sanchez-Garcia M."/>
            <person name="Sanchez-Ramirez S."/>
            <person name="Szollosi G.J."/>
            <person name="Szarkandi J.G."/>
            <person name="Papp V."/>
            <person name="Albert L."/>
            <person name="Andreopoulos W."/>
            <person name="Angelini C."/>
            <person name="Antonin V."/>
            <person name="Barry K.W."/>
            <person name="Bougher N.L."/>
            <person name="Buchanan P."/>
            <person name="Buyck B."/>
            <person name="Bense V."/>
            <person name="Catcheside P."/>
            <person name="Chovatia M."/>
            <person name="Cooper J."/>
            <person name="Damon W."/>
            <person name="Desjardin D."/>
            <person name="Finy P."/>
            <person name="Geml J."/>
            <person name="Haridas S."/>
            <person name="Hughes K."/>
            <person name="Justo A."/>
            <person name="Karasinski D."/>
            <person name="Kautmanova I."/>
            <person name="Kiss B."/>
            <person name="Kocsube S."/>
            <person name="Kotiranta H."/>
            <person name="LaButti K.M."/>
            <person name="Lechner B.E."/>
            <person name="Liimatainen K."/>
            <person name="Lipzen A."/>
            <person name="Lukacs Z."/>
            <person name="Mihaltcheva S."/>
            <person name="Morgado L.N."/>
            <person name="Niskanen T."/>
            <person name="Noordeloos M.E."/>
            <person name="Ohm R.A."/>
            <person name="Ortiz-Santana B."/>
            <person name="Ovrebo C."/>
            <person name="Racz N."/>
            <person name="Riley R."/>
            <person name="Savchenko A."/>
            <person name="Shiryaev A."/>
            <person name="Soop K."/>
            <person name="Spirin V."/>
            <person name="Szebenyi C."/>
            <person name="Tomsovsky M."/>
            <person name="Tulloss R.E."/>
            <person name="Uehling J."/>
            <person name="Grigoriev I.V."/>
            <person name="Vagvolgyi C."/>
            <person name="Papp T."/>
            <person name="Martin F.M."/>
            <person name="Miettinen O."/>
            <person name="Hibbett D.S."/>
            <person name="Nagy L.G."/>
        </authorList>
    </citation>
    <scope>NUCLEOTIDE SEQUENCE [LARGE SCALE GENOMIC DNA]</scope>
    <source>
        <strain evidence="2 3">CBS 121175</strain>
    </source>
</reference>
<dbReference type="InterPro" id="IPR027417">
    <property type="entry name" value="P-loop_NTPase"/>
</dbReference>
<dbReference type="SUPFAM" id="SSF52540">
    <property type="entry name" value="P-loop containing nucleoside triphosphate hydrolases"/>
    <property type="match status" value="1"/>
</dbReference>
<dbReference type="STRING" id="230819.A0A5C3L6R4"/>
<evidence type="ECO:0000313" key="2">
    <source>
        <dbReference type="EMBL" id="TFK28450.1"/>
    </source>
</evidence>
<dbReference type="Pfam" id="PF01926">
    <property type="entry name" value="MMR_HSR1"/>
    <property type="match status" value="1"/>
</dbReference>
<dbReference type="AlphaFoldDB" id="A0A5C3L6R4"/>
<feature type="domain" description="G" evidence="1">
    <location>
        <begin position="18"/>
        <end position="89"/>
    </location>
</feature>
<sequence length="260" mass="28442">MATWTRTVKDPSPKDVVIAIIGPTGCGKSTFINWLKSSHYDDPSQPCAEACSGLKPNTKELRPYHFKLGVDRAPRRLVILDTPGLDGDPEIGKDAILDEISKWLHNTYPGYGMRLAGIVYLYPVTQARLTRFHSVCVKKLMKLCRSPSFSRIVVGTTQWTDVDLEAGAQVENALKGSQFSAAYMTRIETEKDCTKAIEYVLDAFRVEEGIISAAKRIILVLGLTGAGKSSVRSACKCPRAKIANNVPTSSSKTTSACPQM</sequence>
<dbReference type="Proteomes" id="UP000307440">
    <property type="component" value="Unassembled WGS sequence"/>
</dbReference>
<dbReference type="PANTHER" id="PTHR32046">
    <property type="entry name" value="G DOMAIN-CONTAINING PROTEIN"/>
    <property type="match status" value="1"/>
</dbReference>
<name>A0A5C3L6R4_COPMA</name>
<dbReference type="PANTHER" id="PTHR32046:SF11">
    <property type="entry name" value="IMMUNE-ASSOCIATED NUCLEOTIDE-BINDING PROTEIN 10-LIKE"/>
    <property type="match status" value="1"/>
</dbReference>
<keyword evidence="3" id="KW-1185">Reference proteome</keyword>
<dbReference type="EMBL" id="ML210156">
    <property type="protein sequence ID" value="TFK28450.1"/>
    <property type="molecule type" value="Genomic_DNA"/>
</dbReference>
<dbReference type="Gene3D" id="3.40.50.300">
    <property type="entry name" value="P-loop containing nucleotide triphosphate hydrolases"/>
    <property type="match status" value="1"/>
</dbReference>